<dbReference type="InterPro" id="IPR005828">
    <property type="entry name" value="MFS_sugar_transport-like"/>
</dbReference>
<feature type="transmembrane region" description="Helical" evidence="7">
    <location>
        <begin position="191"/>
        <end position="210"/>
    </location>
</feature>
<feature type="transmembrane region" description="Helical" evidence="7">
    <location>
        <begin position="156"/>
        <end position="179"/>
    </location>
</feature>
<feature type="transmembrane region" description="Helical" evidence="7">
    <location>
        <begin position="115"/>
        <end position="135"/>
    </location>
</feature>
<feature type="transmembrane region" description="Helical" evidence="7">
    <location>
        <begin position="20"/>
        <end position="44"/>
    </location>
</feature>
<sequence>MSNTAMREQASPAMMRKVAIASCIGTTVEWYDFFIYATASALVFNKLFFPSFDPLVGSLVALGTYAAGFFVRPIGGLLFGYLGDRYGRKSALVTTLLIVGIATFVIGLMPTYNSIGIAAPLILLFIRMLHGFGIGGEQGNAILIMCEHAPAKSRGYFGSWVQTGAPAGFILPLGIFAVLTTTLSDEAFISWGWRIPFLLSLVLIGVGMYIRLQLTESPLFLEMRKRRAEDPHPLVEIVSKYPRYLALGCGTKFAESVAFTSFAVLITAYATSRGVPRPVMTTASLVAIVLELVSMPFWGALSDRIGRKPVYIMGAATVLLASFPTFALIYYRVDNYIWVALTAALAIGHSAMYGPQAAYFAEFFPTRIRASGVSFIQQIGALIGSVGTLAAGWLLALLNGAPWALAGFIAIGCVITIACTAALPETAPRLGRWKDLIDGLTAGDHAEARGQRA</sequence>
<dbReference type="PANTHER" id="PTHR43045">
    <property type="entry name" value="SHIKIMATE TRANSPORTER"/>
    <property type="match status" value="1"/>
</dbReference>
<organism evidence="9 10">
    <name type="scientific">Rhizobium mayense</name>
    <dbReference type="NCBI Taxonomy" id="1312184"/>
    <lineage>
        <taxon>Bacteria</taxon>
        <taxon>Pseudomonadati</taxon>
        <taxon>Pseudomonadota</taxon>
        <taxon>Alphaproteobacteria</taxon>
        <taxon>Hyphomicrobiales</taxon>
        <taxon>Rhizobiaceae</taxon>
        <taxon>Rhizobium/Agrobacterium group</taxon>
        <taxon>Rhizobium</taxon>
    </lineage>
</organism>
<feature type="transmembrane region" description="Helical" evidence="7">
    <location>
        <begin position="278"/>
        <end position="298"/>
    </location>
</feature>
<dbReference type="InterPro" id="IPR011701">
    <property type="entry name" value="MFS"/>
</dbReference>
<evidence type="ECO:0000256" key="2">
    <source>
        <dbReference type="ARBA" id="ARBA00022448"/>
    </source>
</evidence>
<dbReference type="Pfam" id="PF00083">
    <property type="entry name" value="Sugar_tr"/>
    <property type="match status" value="1"/>
</dbReference>
<comment type="subcellular location">
    <subcellularLocation>
        <location evidence="1">Cell membrane</location>
        <topology evidence="1">Multi-pass membrane protein</topology>
    </subcellularLocation>
</comment>
<keyword evidence="10" id="KW-1185">Reference proteome</keyword>
<dbReference type="InterPro" id="IPR020846">
    <property type="entry name" value="MFS_dom"/>
</dbReference>
<comment type="caution">
    <text evidence="9">The sequence shown here is derived from an EMBL/GenBank/DDBJ whole genome shotgun (WGS) entry which is preliminary data.</text>
</comment>
<dbReference type="PROSITE" id="PS00217">
    <property type="entry name" value="SUGAR_TRANSPORT_2"/>
    <property type="match status" value="1"/>
</dbReference>
<dbReference type="Gene3D" id="1.20.1250.20">
    <property type="entry name" value="MFS general substrate transporter like domains"/>
    <property type="match status" value="2"/>
</dbReference>
<dbReference type="InterPro" id="IPR036259">
    <property type="entry name" value="MFS_trans_sf"/>
</dbReference>
<evidence type="ECO:0000256" key="4">
    <source>
        <dbReference type="ARBA" id="ARBA00022692"/>
    </source>
</evidence>
<dbReference type="Proteomes" id="UP001172645">
    <property type="component" value="Unassembled WGS sequence"/>
</dbReference>
<evidence type="ECO:0000313" key="10">
    <source>
        <dbReference type="Proteomes" id="UP001172645"/>
    </source>
</evidence>
<keyword evidence="4 7" id="KW-0812">Transmembrane</keyword>
<dbReference type="CDD" id="cd17369">
    <property type="entry name" value="MFS_ShiA_like"/>
    <property type="match status" value="1"/>
</dbReference>
<feature type="domain" description="Major facilitator superfamily (MFS) profile" evidence="8">
    <location>
        <begin position="18"/>
        <end position="427"/>
    </location>
</feature>
<evidence type="ECO:0000256" key="5">
    <source>
        <dbReference type="ARBA" id="ARBA00022989"/>
    </source>
</evidence>
<dbReference type="RefSeq" id="WP_285866720.1">
    <property type="nucleotide sequence ID" value="NZ_JARFYM010000002.1"/>
</dbReference>
<feature type="transmembrane region" description="Helical" evidence="7">
    <location>
        <begin position="375"/>
        <end position="397"/>
    </location>
</feature>
<gene>
    <name evidence="9" type="ORF">PY649_03320</name>
</gene>
<protein>
    <submittedName>
        <fullName evidence="9">MFS transporter</fullName>
    </submittedName>
</protein>
<feature type="transmembrane region" description="Helical" evidence="7">
    <location>
        <begin position="91"/>
        <end position="109"/>
    </location>
</feature>
<proteinExistence type="predicted"/>
<evidence type="ECO:0000256" key="3">
    <source>
        <dbReference type="ARBA" id="ARBA00022475"/>
    </source>
</evidence>
<dbReference type="PANTHER" id="PTHR43045:SF1">
    <property type="entry name" value="SHIKIMATE TRANSPORTER"/>
    <property type="match status" value="1"/>
</dbReference>
<feature type="transmembrane region" description="Helical" evidence="7">
    <location>
        <begin position="310"/>
        <end position="330"/>
    </location>
</feature>
<dbReference type="Pfam" id="PF07690">
    <property type="entry name" value="MFS_1"/>
    <property type="match status" value="1"/>
</dbReference>
<dbReference type="PROSITE" id="PS50850">
    <property type="entry name" value="MFS"/>
    <property type="match status" value="1"/>
</dbReference>
<dbReference type="EMBL" id="JARFYM010000002">
    <property type="protein sequence ID" value="MDL2397912.1"/>
    <property type="molecule type" value="Genomic_DNA"/>
</dbReference>
<dbReference type="InterPro" id="IPR005829">
    <property type="entry name" value="Sugar_transporter_CS"/>
</dbReference>
<reference evidence="9" key="1">
    <citation type="submission" date="2023-06" db="EMBL/GenBank/DDBJ databases">
        <title>Phylogenetic Diversity of Rhizobium strains.</title>
        <authorList>
            <person name="Moura F.T."/>
            <person name="Helene L.C.F."/>
            <person name="Hungria M."/>
        </authorList>
    </citation>
    <scope>NUCLEOTIDE SEQUENCE</scope>
    <source>
        <strain evidence="9">CCGE526</strain>
    </source>
</reference>
<dbReference type="SUPFAM" id="SSF103473">
    <property type="entry name" value="MFS general substrate transporter"/>
    <property type="match status" value="1"/>
</dbReference>
<keyword evidence="6 7" id="KW-0472">Membrane</keyword>
<keyword evidence="5 7" id="KW-1133">Transmembrane helix</keyword>
<accession>A0ABT7JNJ4</accession>
<feature type="transmembrane region" description="Helical" evidence="7">
    <location>
        <begin position="403"/>
        <end position="424"/>
    </location>
</feature>
<keyword evidence="2" id="KW-0813">Transport</keyword>
<evidence type="ECO:0000256" key="1">
    <source>
        <dbReference type="ARBA" id="ARBA00004651"/>
    </source>
</evidence>
<name>A0ABT7JNJ4_9HYPH</name>
<evidence type="ECO:0000313" key="9">
    <source>
        <dbReference type="EMBL" id="MDL2397912.1"/>
    </source>
</evidence>
<feature type="transmembrane region" description="Helical" evidence="7">
    <location>
        <begin position="336"/>
        <end position="354"/>
    </location>
</feature>
<evidence type="ECO:0000256" key="6">
    <source>
        <dbReference type="ARBA" id="ARBA00023136"/>
    </source>
</evidence>
<evidence type="ECO:0000256" key="7">
    <source>
        <dbReference type="SAM" id="Phobius"/>
    </source>
</evidence>
<feature type="transmembrane region" description="Helical" evidence="7">
    <location>
        <begin position="56"/>
        <end position="79"/>
    </location>
</feature>
<evidence type="ECO:0000259" key="8">
    <source>
        <dbReference type="PROSITE" id="PS50850"/>
    </source>
</evidence>
<feature type="transmembrane region" description="Helical" evidence="7">
    <location>
        <begin position="253"/>
        <end position="272"/>
    </location>
</feature>
<keyword evidence="3" id="KW-1003">Cell membrane</keyword>